<dbReference type="GO" id="GO:0017089">
    <property type="term" value="F:glycolipid transfer activity"/>
    <property type="evidence" value="ECO:0007669"/>
    <property type="project" value="TreeGrafter"/>
</dbReference>
<dbReference type="InterPro" id="IPR026265">
    <property type="entry name" value="LptC"/>
</dbReference>
<dbReference type="InterPro" id="IPR010664">
    <property type="entry name" value="LipoPS_assembly_LptC-rel"/>
</dbReference>
<organism evidence="7 8">
    <name type="scientific">Roseateles asaccharophilus</name>
    <dbReference type="NCBI Taxonomy" id="582607"/>
    <lineage>
        <taxon>Bacteria</taxon>
        <taxon>Pseudomonadati</taxon>
        <taxon>Pseudomonadota</taxon>
        <taxon>Betaproteobacteria</taxon>
        <taxon>Burkholderiales</taxon>
        <taxon>Sphaerotilaceae</taxon>
        <taxon>Roseateles</taxon>
    </lineage>
</organism>
<feature type="transmembrane region" description="Helical" evidence="6">
    <location>
        <begin position="33"/>
        <end position="50"/>
    </location>
</feature>
<keyword evidence="4 6" id="KW-1133">Transmembrane helix</keyword>
<protein>
    <submittedName>
        <fullName evidence="7">Lipopolysaccharide export system protein LptC</fullName>
    </submittedName>
</protein>
<evidence type="ECO:0000256" key="2">
    <source>
        <dbReference type="ARBA" id="ARBA00022519"/>
    </source>
</evidence>
<sequence length="225" mass="25118">MATLAPPPSGSQAVRPRVGQSWLWRLQLLLSNYLPLLLMALLAAGTWWLVKNTPAPDGPMEPVPPRHVPDYRMEGFELQRFDAQGQLRFRIEGAEMRHYPDTDTIEIDQVRLSATGPDGSLTLATAKRAVGNGDGSELQLMGDVSVERYEAGKDGVLADQPRLRMDGEFLHAFLNRELLRSHLPTRLRYAGGDIQARSFEYNHLDGRLSFGGRSHARIAPRSPRP</sequence>
<dbReference type="NCBIfam" id="TIGR04409">
    <property type="entry name" value="LptC_YrbK"/>
    <property type="match status" value="1"/>
</dbReference>
<keyword evidence="2" id="KW-0997">Cell inner membrane</keyword>
<dbReference type="Gene3D" id="2.60.450.10">
    <property type="entry name" value="Lipopolysaccharide (LPS) transport protein A like domain"/>
    <property type="match status" value="1"/>
</dbReference>
<keyword evidence="1" id="KW-1003">Cell membrane</keyword>
<keyword evidence="8" id="KW-1185">Reference proteome</keyword>
<dbReference type="PANTHER" id="PTHR37481:SF1">
    <property type="entry name" value="LIPOPOLYSACCHARIDE EXPORT SYSTEM PROTEIN LPTC"/>
    <property type="match status" value="1"/>
</dbReference>
<evidence type="ECO:0000313" key="8">
    <source>
        <dbReference type="Proteomes" id="UP000295357"/>
    </source>
</evidence>
<evidence type="ECO:0000313" key="7">
    <source>
        <dbReference type="EMBL" id="TDP13024.1"/>
    </source>
</evidence>
<evidence type="ECO:0000256" key="6">
    <source>
        <dbReference type="SAM" id="Phobius"/>
    </source>
</evidence>
<dbReference type="OrthoDB" id="5298112at2"/>
<keyword evidence="5 6" id="KW-0472">Membrane</keyword>
<dbReference type="Proteomes" id="UP000295357">
    <property type="component" value="Unassembled WGS sequence"/>
</dbReference>
<keyword evidence="3 6" id="KW-0812">Transmembrane</keyword>
<dbReference type="Pfam" id="PF06835">
    <property type="entry name" value="LptC"/>
    <property type="match status" value="1"/>
</dbReference>
<dbReference type="InterPro" id="IPR052363">
    <property type="entry name" value="LPS_export_LptC"/>
</dbReference>
<dbReference type="AlphaFoldDB" id="A0A4R6NFJ0"/>
<evidence type="ECO:0000256" key="5">
    <source>
        <dbReference type="ARBA" id="ARBA00023136"/>
    </source>
</evidence>
<dbReference type="GO" id="GO:0005886">
    <property type="term" value="C:plasma membrane"/>
    <property type="evidence" value="ECO:0007669"/>
    <property type="project" value="InterPro"/>
</dbReference>
<gene>
    <name evidence="7" type="ORF">DFR39_101498</name>
</gene>
<evidence type="ECO:0000256" key="4">
    <source>
        <dbReference type="ARBA" id="ARBA00022989"/>
    </source>
</evidence>
<name>A0A4R6NFJ0_9BURK</name>
<evidence type="ECO:0000256" key="1">
    <source>
        <dbReference type="ARBA" id="ARBA00022475"/>
    </source>
</evidence>
<comment type="caution">
    <text evidence="7">The sequence shown here is derived from an EMBL/GenBank/DDBJ whole genome shotgun (WGS) entry which is preliminary data.</text>
</comment>
<dbReference type="EMBL" id="SNXE01000001">
    <property type="protein sequence ID" value="TDP13024.1"/>
    <property type="molecule type" value="Genomic_DNA"/>
</dbReference>
<proteinExistence type="predicted"/>
<evidence type="ECO:0000256" key="3">
    <source>
        <dbReference type="ARBA" id="ARBA00022692"/>
    </source>
</evidence>
<reference evidence="7 8" key="1">
    <citation type="submission" date="2019-03" db="EMBL/GenBank/DDBJ databases">
        <title>Genomic Encyclopedia of Type Strains, Phase IV (KMG-IV): sequencing the most valuable type-strain genomes for metagenomic binning, comparative biology and taxonomic classification.</title>
        <authorList>
            <person name="Goeker M."/>
        </authorList>
    </citation>
    <scope>NUCLEOTIDE SEQUENCE [LARGE SCALE GENOMIC DNA]</scope>
    <source>
        <strain evidence="7 8">DSM 25082</strain>
    </source>
</reference>
<dbReference type="RefSeq" id="WP_133601942.1">
    <property type="nucleotide sequence ID" value="NZ_JAUFPJ010000001.1"/>
</dbReference>
<dbReference type="GO" id="GO:0015221">
    <property type="term" value="F:lipopolysaccharide transmembrane transporter activity"/>
    <property type="evidence" value="ECO:0007669"/>
    <property type="project" value="InterPro"/>
</dbReference>
<dbReference type="GO" id="GO:0030288">
    <property type="term" value="C:outer membrane-bounded periplasmic space"/>
    <property type="evidence" value="ECO:0007669"/>
    <property type="project" value="TreeGrafter"/>
</dbReference>
<accession>A0A4R6NFJ0</accession>
<dbReference type="PANTHER" id="PTHR37481">
    <property type="entry name" value="LIPOPOLYSACCHARIDE EXPORT SYSTEM PROTEIN LPTC"/>
    <property type="match status" value="1"/>
</dbReference>